<evidence type="ECO:0000259" key="9">
    <source>
        <dbReference type="PROSITE" id="PS51755"/>
    </source>
</evidence>
<dbReference type="PANTHER" id="PTHR35807">
    <property type="entry name" value="TRANSCRIPTIONAL REGULATOR REDD-RELATED"/>
    <property type="match status" value="1"/>
</dbReference>
<dbReference type="OrthoDB" id="3190595at2"/>
<feature type="domain" description="OmpR/PhoB-type" evidence="9">
    <location>
        <begin position="126"/>
        <end position="229"/>
    </location>
</feature>
<dbReference type="InterPro" id="IPR005158">
    <property type="entry name" value="BTAD"/>
</dbReference>
<name>A0A3A6PIL6_9BACL</name>
<dbReference type="GO" id="GO:0003677">
    <property type="term" value="F:DNA binding"/>
    <property type="evidence" value="ECO:0007669"/>
    <property type="project" value="UniProtKB-UniRule"/>
</dbReference>
<dbReference type="EMBL" id="QXQB01000003">
    <property type="protein sequence ID" value="RJX38938.1"/>
    <property type="molecule type" value="Genomic_DNA"/>
</dbReference>
<dbReference type="PROSITE" id="PS50110">
    <property type="entry name" value="RESPONSE_REGULATORY"/>
    <property type="match status" value="1"/>
</dbReference>
<dbReference type="InterPro" id="IPR001789">
    <property type="entry name" value="Sig_transdc_resp-reg_receiver"/>
</dbReference>
<dbReference type="Proteomes" id="UP000267798">
    <property type="component" value="Unassembled WGS sequence"/>
</dbReference>
<evidence type="ECO:0000256" key="5">
    <source>
        <dbReference type="ARBA" id="ARBA00023163"/>
    </source>
</evidence>
<keyword evidence="5" id="KW-0804">Transcription</keyword>
<keyword evidence="4 7" id="KW-0238">DNA-binding</keyword>
<dbReference type="InterPro" id="IPR011006">
    <property type="entry name" value="CheY-like_superfamily"/>
</dbReference>
<reference evidence="10 11" key="1">
    <citation type="submission" date="2018-09" db="EMBL/GenBank/DDBJ databases">
        <title>Paenibacillus aracenensis nov. sp. isolated from a cave in southern Spain.</title>
        <authorList>
            <person name="Jurado V."/>
            <person name="Gutierrez-Patricio S."/>
            <person name="Gonzalez-Pimentel J.L."/>
            <person name="Miller A.Z."/>
            <person name="Laiz L."/>
            <person name="Saiz-Jimenez C."/>
        </authorList>
    </citation>
    <scope>NUCLEOTIDE SEQUENCE [LARGE SCALE GENOMIC DNA]</scope>
    <source>
        <strain evidence="10 11">JCM 19203</strain>
    </source>
</reference>
<keyword evidence="6" id="KW-0597">Phosphoprotein</keyword>
<feature type="modified residue" description="4-aspartylphosphate" evidence="6">
    <location>
        <position position="55"/>
    </location>
</feature>
<protein>
    <submittedName>
        <fullName evidence="10">Response regulator</fullName>
    </submittedName>
</protein>
<dbReference type="PROSITE" id="PS51755">
    <property type="entry name" value="OMPR_PHOB"/>
    <property type="match status" value="1"/>
</dbReference>
<dbReference type="GO" id="GO:0000160">
    <property type="term" value="P:phosphorelay signal transduction system"/>
    <property type="evidence" value="ECO:0007669"/>
    <property type="project" value="UniProtKB-KW"/>
</dbReference>
<dbReference type="SMART" id="SM01043">
    <property type="entry name" value="BTAD"/>
    <property type="match status" value="1"/>
</dbReference>
<dbReference type="InterPro" id="IPR001867">
    <property type="entry name" value="OmpR/PhoB-type_DNA-bd"/>
</dbReference>
<evidence type="ECO:0000256" key="6">
    <source>
        <dbReference type="PROSITE-ProRule" id="PRU00169"/>
    </source>
</evidence>
<dbReference type="Pfam" id="PF03704">
    <property type="entry name" value="BTAD"/>
    <property type="match status" value="1"/>
</dbReference>
<dbReference type="RefSeq" id="WP_120111801.1">
    <property type="nucleotide sequence ID" value="NZ_QXQB01000003.1"/>
</dbReference>
<evidence type="ECO:0000256" key="3">
    <source>
        <dbReference type="ARBA" id="ARBA00023015"/>
    </source>
</evidence>
<evidence type="ECO:0000256" key="7">
    <source>
        <dbReference type="PROSITE-ProRule" id="PRU01091"/>
    </source>
</evidence>
<dbReference type="InterPro" id="IPR051677">
    <property type="entry name" value="AfsR-DnrI-RedD_regulator"/>
</dbReference>
<dbReference type="InterPro" id="IPR011990">
    <property type="entry name" value="TPR-like_helical_dom_sf"/>
</dbReference>
<evidence type="ECO:0000256" key="2">
    <source>
        <dbReference type="ARBA" id="ARBA00023012"/>
    </source>
</evidence>
<dbReference type="GO" id="GO:0006355">
    <property type="term" value="P:regulation of DNA-templated transcription"/>
    <property type="evidence" value="ECO:0007669"/>
    <property type="project" value="InterPro"/>
</dbReference>
<dbReference type="InterPro" id="IPR016032">
    <property type="entry name" value="Sig_transdc_resp-reg_C-effctor"/>
</dbReference>
<keyword evidence="3" id="KW-0805">Transcription regulation</keyword>
<dbReference type="SMART" id="SM00448">
    <property type="entry name" value="REC"/>
    <property type="match status" value="1"/>
</dbReference>
<dbReference type="Gene3D" id="1.10.10.10">
    <property type="entry name" value="Winged helix-like DNA-binding domain superfamily/Winged helix DNA-binding domain"/>
    <property type="match status" value="1"/>
</dbReference>
<dbReference type="Gene3D" id="3.40.50.2300">
    <property type="match status" value="1"/>
</dbReference>
<evidence type="ECO:0000256" key="1">
    <source>
        <dbReference type="ARBA" id="ARBA00005820"/>
    </source>
</evidence>
<dbReference type="Pfam" id="PF00486">
    <property type="entry name" value="Trans_reg_C"/>
    <property type="match status" value="1"/>
</dbReference>
<feature type="domain" description="Response regulatory" evidence="8">
    <location>
        <begin position="2"/>
        <end position="118"/>
    </location>
</feature>
<dbReference type="AlphaFoldDB" id="A0A3A6PIL6"/>
<comment type="caution">
    <text evidence="10">The sequence shown here is derived from an EMBL/GenBank/DDBJ whole genome shotgun (WGS) entry which is preliminary data.</text>
</comment>
<dbReference type="PANTHER" id="PTHR35807:SF2">
    <property type="entry name" value="TRANSCRIPTIONAL ACTIVATOR DOMAIN"/>
    <property type="match status" value="1"/>
</dbReference>
<dbReference type="Pfam" id="PF00072">
    <property type="entry name" value="Response_reg"/>
    <property type="match status" value="1"/>
</dbReference>
<evidence type="ECO:0000259" key="8">
    <source>
        <dbReference type="PROSITE" id="PS50110"/>
    </source>
</evidence>
<proteinExistence type="inferred from homology"/>
<feature type="DNA-binding region" description="OmpR/PhoB-type" evidence="7">
    <location>
        <begin position="126"/>
        <end position="229"/>
    </location>
</feature>
<dbReference type="SUPFAM" id="SSF46894">
    <property type="entry name" value="C-terminal effector domain of the bipartite response regulators"/>
    <property type="match status" value="1"/>
</dbReference>
<dbReference type="SUPFAM" id="SSF48452">
    <property type="entry name" value="TPR-like"/>
    <property type="match status" value="1"/>
</dbReference>
<dbReference type="SMART" id="SM00862">
    <property type="entry name" value="Trans_reg_C"/>
    <property type="match status" value="1"/>
</dbReference>
<organism evidence="10 11">
    <name type="scientific">Paenibacillus pinisoli</name>
    <dbReference type="NCBI Taxonomy" id="1276110"/>
    <lineage>
        <taxon>Bacteria</taxon>
        <taxon>Bacillati</taxon>
        <taxon>Bacillota</taxon>
        <taxon>Bacilli</taxon>
        <taxon>Bacillales</taxon>
        <taxon>Paenibacillaceae</taxon>
        <taxon>Paenibacillus</taxon>
    </lineage>
</organism>
<sequence length="380" mass="44034">MRALLVDDERLALQRMEWLIKQHAGSELAWSGAFLDPYEALEAAQEEQPDIAFLDIELPEMNGFELAERLLLIRPKIRIVFVTAYQDYAIKAFDINALDYLLKPVTADRLMLTIQRARETIVPVKAEPPSIEPATLCCFSSLSYRDGSGQAQFFTWKTLKAEELFAYLIHRRGLTVNKQELLDLLWPDYDAKKATAQLHTAIYQIRKVIESANLDVQITYKDGGYRLTIGSLAVDIELWESHVRELPPLTADTLALHLRVCMEQSGDYLADHRYNWAEWERDRIRLVWLRQITPIADWYYRCGQYDDAAAIYQQMIDRAPDMEDGYFGLMKTNASLHYSSEVMKLYVTVRSRLQDAFNVAPSRELTEWYTEWKRAALSSD</sequence>
<comment type="similarity">
    <text evidence="1">Belongs to the AfsR/DnrI/RedD regulatory family.</text>
</comment>
<dbReference type="InterPro" id="IPR036388">
    <property type="entry name" value="WH-like_DNA-bd_sf"/>
</dbReference>
<evidence type="ECO:0000313" key="10">
    <source>
        <dbReference type="EMBL" id="RJX38938.1"/>
    </source>
</evidence>
<dbReference type="SUPFAM" id="SSF52172">
    <property type="entry name" value="CheY-like"/>
    <property type="match status" value="1"/>
</dbReference>
<dbReference type="Gene3D" id="1.25.40.10">
    <property type="entry name" value="Tetratricopeptide repeat domain"/>
    <property type="match status" value="1"/>
</dbReference>
<evidence type="ECO:0000256" key="4">
    <source>
        <dbReference type="ARBA" id="ARBA00023125"/>
    </source>
</evidence>
<evidence type="ECO:0000313" key="11">
    <source>
        <dbReference type="Proteomes" id="UP000267798"/>
    </source>
</evidence>
<keyword evidence="11" id="KW-1185">Reference proteome</keyword>
<gene>
    <name evidence="10" type="ORF">D3P09_15625</name>
</gene>
<keyword evidence="2" id="KW-0902">Two-component regulatory system</keyword>
<accession>A0A3A6PIL6</accession>